<name>A0A3B1C8A7_9ZZZZ</name>
<dbReference type="GO" id="GO:0016491">
    <property type="term" value="F:oxidoreductase activity"/>
    <property type="evidence" value="ECO:0007669"/>
    <property type="project" value="InterPro"/>
</dbReference>
<dbReference type="InterPro" id="IPR013766">
    <property type="entry name" value="Thioredoxin_domain"/>
</dbReference>
<proteinExistence type="predicted"/>
<dbReference type="InterPro" id="IPR017937">
    <property type="entry name" value="Thioredoxin_CS"/>
</dbReference>
<evidence type="ECO:0000259" key="1">
    <source>
        <dbReference type="PROSITE" id="PS51352"/>
    </source>
</evidence>
<dbReference type="EMBL" id="UOGC01000144">
    <property type="protein sequence ID" value="VAX22881.1"/>
    <property type="molecule type" value="Genomic_DNA"/>
</dbReference>
<dbReference type="InterPro" id="IPR050553">
    <property type="entry name" value="Thioredoxin_ResA/DsbE_sf"/>
</dbReference>
<sequence>MSDNGKFFSGKSAAIFLLVAALGYLAGSSEVDRMVAESRKPDELAKTLAVGSSKAMDFTLPSLDGEMVSLSGLRGKWVMLNFWATWCGPCVVEIPMLNNLYKKLKKENFEILAVNIENLSDEKIKTFVSDLAMSFPVLLDKSQEIQRLYGIKSLPYTYIIDPDGNVVAKADGMREWDSKEVVDYIRGLMNDPAHIKRESAQFGSFKAYAG</sequence>
<evidence type="ECO:0000313" key="2">
    <source>
        <dbReference type="EMBL" id="VAX22881.1"/>
    </source>
</evidence>
<dbReference type="CDD" id="cd02966">
    <property type="entry name" value="TlpA_like_family"/>
    <property type="match status" value="1"/>
</dbReference>
<dbReference type="PANTHER" id="PTHR42852:SF13">
    <property type="entry name" value="PROTEIN DIPZ"/>
    <property type="match status" value="1"/>
</dbReference>
<accession>A0A3B1C8A7</accession>
<protein>
    <recommendedName>
        <fullName evidence="1">Thioredoxin domain-containing protein</fullName>
    </recommendedName>
</protein>
<dbReference type="PROSITE" id="PS51352">
    <property type="entry name" value="THIOREDOXIN_2"/>
    <property type="match status" value="1"/>
</dbReference>
<dbReference type="PANTHER" id="PTHR42852">
    <property type="entry name" value="THIOL:DISULFIDE INTERCHANGE PROTEIN DSBE"/>
    <property type="match status" value="1"/>
</dbReference>
<dbReference type="GO" id="GO:0016209">
    <property type="term" value="F:antioxidant activity"/>
    <property type="evidence" value="ECO:0007669"/>
    <property type="project" value="InterPro"/>
</dbReference>
<dbReference type="Gene3D" id="3.40.30.10">
    <property type="entry name" value="Glutaredoxin"/>
    <property type="match status" value="1"/>
</dbReference>
<dbReference type="InterPro" id="IPR036249">
    <property type="entry name" value="Thioredoxin-like_sf"/>
</dbReference>
<dbReference type="Pfam" id="PF00578">
    <property type="entry name" value="AhpC-TSA"/>
    <property type="match status" value="1"/>
</dbReference>
<dbReference type="SUPFAM" id="SSF52833">
    <property type="entry name" value="Thioredoxin-like"/>
    <property type="match status" value="1"/>
</dbReference>
<organism evidence="2">
    <name type="scientific">hydrothermal vent metagenome</name>
    <dbReference type="NCBI Taxonomy" id="652676"/>
    <lineage>
        <taxon>unclassified sequences</taxon>
        <taxon>metagenomes</taxon>
        <taxon>ecological metagenomes</taxon>
    </lineage>
</organism>
<gene>
    <name evidence="2" type="ORF">MNBD_NITROSPINAE01-767</name>
</gene>
<reference evidence="2" key="1">
    <citation type="submission" date="2018-06" db="EMBL/GenBank/DDBJ databases">
        <authorList>
            <person name="Zhirakovskaya E."/>
        </authorList>
    </citation>
    <scope>NUCLEOTIDE SEQUENCE</scope>
</reference>
<feature type="domain" description="Thioredoxin" evidence="1">
    <location>
        <begin position="49"/>
        <end position="190"/>
    </location>
</feature>
<dbReference type="PROSITE" id="PS00194">
    <property type="entry name" value="THIOREDOXIN_1"/>
    <property type="match status" value="1"/>
</dbReference>
<dbReference type="AlphaFoldDB" id="A0A3B1C8A7"/>
<dbReference type="InterPro" id="IPR000866">
    <property type="entry name" value="AhpC/TSA"/>
</dbReference>